<dbReference type="EMBL" id="SRSC01000002">
    <property type="protein sequence ID" value="TGU72455.1"/>
    <property type="molecule type" value="Genomic_DNA"/>
</dbReference>
<gene>
    <name evidence="2" type="ORF">E4633_09120</name>
</gene>
<keyword evidence="3" id="KW-1185">Reference proteome</keyword>
<dbReference type="PROSITE" id="PS51671">
    <property type="entry name" value="ACT"/>
    <property type="match status" value="1"/>
</dbReference>
<dbReference type="Pfam" id="PF19571">
    <property type="entry name" value="ACT_8"/>
    <property type="match status" value="1"/>
</dbReference>
<dbReference type="InterPro" id="IPR045739">
    <property type="entry name" value="ACT_dom_pair"/>
</dbReference>
<evidence type="ECO:0000313" key="3">
    <source>
        <dbReference type="Proteomes" id="UP000306416"/>
    </source>
</evidence>
<feature type="domain" description="ACT" evidence="1">
    <location>
        <begin position="71"/>
        <end position="142"/>
    </location>
</feature>
<dbReference type="Proteomes" id="UP000306416">
    <property type="component" value="Unassembled WGS sequence"/>
</dbReference>
<evidence type="ECO:0000313" key="2">
    <source>
        <dbReference type="EMBL" id="TGU72455.1"/>
    </source>
</evidence>
<evidence type="ECO:0000259" key="1">
    <source>
        <dbReference type="PROSITE" id="PS51671"/>
    </source>
</evidence>
<protein>
    <submittedName>
        <fullName evidence="2">ACT domain-containing protein</fullName>
    </submittedName>
</protein>
<sequence length="143" mass="15958">MHVEQISIFIENKFGRLAEVTRILGDAGVNIRTLSLADTSDFGILRLIVNDTEKARTVLKERGFTVSKTEVVAVEIPDRPGGLADILQVLDADGINVEYMYAFVERCGENAVMIFRFDETQKAITTLTSKNFNVLPGNRLYSM</sequence>
<reference evidence="2 3" key="1">
    <citation type="submission" date="2019-04" db="EMBL/GenBank/DDBJ databases">
        <title>Geobacter oryzae sp. nov., ferric-reducing bacteria isolated from paddy soil.</title>
        <authorList>
            <person name="Xu Z."/>
            <person name="Masuda Y."/>
            <person name="Itoh H."/>
            <person name="Senoo K."/>
        </authorList>
    </citation>
    <scope>NUCLEOTIDE SEQUENCE [LARGE SCALE GENOMIC DNA]</scope>
    <source>
        <strain evidence="2 3">Red111</strain>
    </source>
</reference>
<accession>A0A4S1CFX5</accession>
<dbReference type="PANTHER" id="PTHR40099:SF1">
    <property type="entry name" value="ACETOLACTATE SYNTHASE, SMALL SUBUNIT"/>
    <property type="match status" value="1"/>
</dbReference>
<dbReference type="SUPFAM" id="SSF55021">
    <property type="entry name" value="ACT-like"/>
    <property type="match status" value="2"/>
</dbReference>
<dbReference type="RefSeq" id="WP_135869933.1">
    <property type="nucleotide sequence ID" value="NZ_SRSC01000002.1"/>
</dbReference>
<comment type="caution">
    <text evidence="2">The sequence shown here is derived from an EMBL/GenBank/DDBJ whole genome shotgun (WGS) entry which is preliminary data.</text>
</comment>
<dbReference type="CDD" id="cd04882">
    <property type="entry name" value="ACT_Bt0572_2"/>
    <property type="match status" value="1"/>
</dbReference>
<dbReference type="PANTHER" id="PTHR40099">
    <property type="entry name" value="ACETOLACTATE SYNTHASE, SMALL SUBUNIT"/>
    <property type="match status" value="1"/>
</dbReference>
<dbReference type="CDD" id="cd04908">
    <property type="entry name" value="ACT_Bt0572_1"/>
    <property type="match status" value="1"/>
</dbReference>
<dbReference type="Gene3D" id="3.30.2130.10">
    <property type="entry name" value="VC0802-like"/>
    <property type="match status" value="1"/>
</dbReference>
<dbReference type="InterPro" id="IPR045865">
    <property type="entry name" value="ACT-like_dom_sf"/>
</dbReference>
<dbReference type="AlphaFoldDB" id="A0A4S1CFX5"/>
<dbReference type="InterPro" id="IPR002912">
    <property type="entry name" value="ACT_dom"/>
</dbReference>
<name>A0A4S1CFX5_9BACT</name>
<organism evidence="2 3">
    <name type="scientific">Geomonas terrae</name>
    <dbReference type="NCBI Taxonomy" id="2562681"/>
    <lineage>
        <taxon>Bacteria</taxon>
        <taxon>Pseudomonadati</taxon>
        <taxon>Thermodesulfobacteriota</taxon>
        <taxon>Desulfuromonadia</taxon>
        <taxon>Geobacterales</taxon>
        <taxon>Geobacteraceae</taxon>
        <taxon>Geomonas</taxon>
    </lineage>
</organism>
<proteinExistence type="predicted"/>